<accession>A0A6P5Y970</accession>
<dbReference type="CDD" id="cd22160">
    <property type="entry name" value="F-box_AtFBL13-like"/>
    <property type="match status" value="1"/>
</dbReference>
<evidence type="ECO:0000313" key="4">
    <source>
        <dbReference type="RefSeq" id="XP_022737003.1"/>
    </source>
</evidence>
<dbReference type="KEGG" id="dzi:111289909"/>
<dbReference type="SUPFAM" id="SSF81383">
    <property type="entry name" value="F-box domain"/>
    <property type="match status" value="1"/>
</dbReference>
<gene>
    <name evidence="4" type="primary">LOC111289909</name>
</gene>
<dbReference type="Gene3D" id="1.20.1280.50">
    <property type="match status" value="1"/>
</dbReference>
<dbReference type="AlphaFoldDB" id="A0A6P5Y970"/>
<organism evidence="3 4">
    <name type="scientific">Durio zibethinus</name>
    <name type="common">Durian</name>
    <dbReference type="NCBI Taxonomy" id="66656"/>
    <lineage>
        <taxon>Eukaryota</taxon>
        <taxon>Viridiplantae</taxon>
        <taxon>Streptophyta</taxon>
        <taxon>Embryophyta</taxon>
        <taxon>Tracheophyta</taxon>
        <taxon>Spermatophyta</taxon>
        <taxon>Magnoliopsida</taxon>
        <taxon>eudicotyledons</taxon>
        <taxon>Gunneridae</taxon>
        <taxon>Pentapetalae</taxon>
        <taxon>rosids</taxon>
        <taxon>malvids</taxon>
        <taxon>Malvales</taxon>
        <taxon>Malvaceae</taxon>
        <taxon>Helicteroideae</taxon>
        <taxon>Durio</taxon>
    </lineage>
</organism>
<dbReference type="RefSeq" id="XP_022737003.1">
    <property type="nucleotide sequence ID" value="XM_022881268.1"/>
</dbReference>
<feature type="region of interest" description="Disordered" evidence="1">
    <location>
        <begin position="1"/>
        <end position="20"/>
    </location>
</feature>
<dbReference type="Gene3D" id="3.80.10.10">
    <property type="entry name" value="Ribonuclease Inhibitor"/>
    <property type="match status" value="1"/>
</dbReference>
<dbReference type="PANTHER" id="PTHR31900:SF34">
    <property type="entry name" value="EMB|CAB62440.1-RELATED"/>
    <property type="match status" value="1"/>
</dbReference>
<sequence>MMAGRDEKKAKNHEDEEEAKDRLSDLPDCVLLHILSFLPETKWSVRTSVLSKRWKCLWASLPDLIFNGWGCDTSFFKKFVRRVLSGRNNLPVSKFFFHYLGADKSLVTRIINYSVSHNVQHFSIGLKFTSIRILFPLFSRCRSLKTLELEYFRELILLRDFSLPTLTTLHICSCSFCSHGSTRSIDPFLSLVNLKSLQLKDCNMAGVTSFKISGPQLHSLAIRQHCLWNGCKVEIFAPKLHSFLFIDTMPVEFSNLDFPLLEIAEIDAYLPDSEELFEKSHLNLINLFRGLYHAESLHVSSNTIEVLMELPVVLEAQASPFGRLKTLNIECCIKSFIIPDNVMNYFVSGSTFGENVSIEIQELSDFED</sequence>
<evidence type="ECO:0000256" key="1">
    <source>
        <dbReference type="SAM" id="MobiDB-lite"/>
    </source>
</evidence>
<evidence type="ECO:0000259" key="2">
    <source>
        <dbReference type="Pfam" id="PF00646"/>
    </source>
</evidence>
<reference evidence="4" key="1">
    <citation type="submission" date="2025-08" db="UniProtKB">
        <authorList>
            <consortium name="RefSeq"/>
        </authorList>
    </citation>
    <scope>IDENTIFICATION</scope>
    <source>
        <tissue evidence="4">Fruit stalk</tissue>
    </source>
</reference>
<proteinExistence type="predicted"/>
<dbReference type="InterPro" id="IPR036047">
    <property type="entry name" value="F-box-like_dom_sf"/>
</dbReference>
<dbReference type="PANTHER" id="PTHR31900">
    <property type="entry name" value="F-BOX/RNI SUPERFAMILY PROTEIN-RELATED"/>
    <property type="match status" value="1"/>
</dbReference>
<feature type="domain" description="F-box" evidence="2">
    <location>
        <begin position="23"/>
        <end position="62"/>
    </location>
</feature>
<keyword evidence="3" id="KW-1185">Reference proteome</keyword>
<dbReference type="InterPro" id="IPR053781">
    <property type="entry name" value="F-box_AtFBL13-like"/>
</dbReference>
<dbReference type="InterPro" id="IPR001810">
    <property type="entry name" value="F-box_dom"/>
</dbReference>
<dbReference type="Proteomes" id="UP000515121">
    <property type="component" value="Unplaced"/>
</dbReference>
<dbReference type="InterPro" id="IPR032675">
    <property type="entry name" value="LRR_dom_sf"/>
</dbReference>
<dbReference type="Pfam" id="PF00646">
    <property type="entry name" value="F-box"/>
    <property type="match status" value="1"/>
</dbReference>
<dbReference type="OrthoDB" id="996430at2759"/>
<dbReference type="InterPro" id="IPR050232">
    <property type="entry name" value="FBL13/AtMIF1-like"/>
</dbReference>
<dbReference type="SUPFAM" id="SSF52058">
    <property type="entry name" value="L domain-like"/>
    <property type="match status" value="1"/>
</dbReference>
<evidence type="ECO:0000313" key="3">
    <source>
        <dbReference type="Proteomes" id="UP000515121"/>
    </source>
</evidence>
<protein>
    <submittedName>
        <fullName evidence="4">F-box/LRR-repeat protein 25-like</fullName>
    </submittedName>
</protein>
<name>A0A6P5Y970_DURZI</name>
<dbReference type="GeneID" id="111289909"/>